<proteinExistence type="predicted"/>
<gene>
    <name evidence="1" type="ORF">UTRI_10265</name>
</gene>
<dbReference type="EMBL" id="OOIN01000037">
    <property type="protein sequence ID" value="SPO31194.1"/>
    <property type="molecule type" value="Genomic_DNA"/>
</dbReference>
<reference evidence="1 2" key="1">
    <citation type="submission" date="2018-03" db="EMBL/GenBank/DDBJ databases">
        <authorList>
            <person name="Guldener U."/>
        </authorList>
    </citation>
    <scope>NUCLEOTIDE SEQUENCE [LARGE SCALE GENOMIC DNA]</scope>
    <source>
        <strain evidence="1 2">NBRC100155</strain>
    </source>
</reference>
<protein>
    <submittedName>
        <fullName evidence="1">Uncharacterized protein</fullName>
    </submittedName>
</protein>
<accession>A0A5C3EKM8</accession>
<name>A0A5C3EKM8_9BASI</name>
<dbReference type="AlphaFoldDB" id="A0A5C3EKM8"/>
<keyword evidence="2" id="KW-1185">Reference proteome</keyword>
<dbReference type="Proteomes" id="UP000324022">
    <property type="component" value="Unassembled WGS sequence"/>
</dbReference>
<evidence type="ECO:0000313" key="1">
    <source>
        <dbReference type="EMBL" id="SPO31194.1"/>
    </source>
</evidence>
<organism evidence="1 2">
    <name type="scientific">Ustilago trichophora</name>
    <dbReference type="NCBI Taxonomy" id="86804"/>
    <lineage>
        <taxon>Eukaryota</taxon>
        <taxon>Fungi</taxon>
        <taxon>Dikarya</taxon>
        <taxon>Basidiomycota</taxon>
        <taxon>Ustilaginomycotina</taxon>
        <taxon>Ustilaginomycetes</taxon>
        <taxon>Ustilaginales</taxon>
        <taxon>Ustilaginaceae</taxon>
        <taxon>Ustilago</taxon>
    </lineage>
</organism>
<evidence type="ECO:0000313" key="2">
    <source>
        <dbReference type="Proteomes" id="UP000324022"/>
    </source>
</evidence>
<sequence length="420" mass="44930">MQADCINHQPPSGADIEVNLDGDADPNSASVRAGTTAGKHCFLYGPKQAHSIFHAAMLLCCIVELVSGDMTSAKVGKLANFIDQYNRGQAKLLGPVWLIGLMGTIPTSGHKGGMLEATIMHNAAQRLKLQQLLAKSDEPFFKTRLLQLIEGHHPSNLSSLDTYLKKNQRNNSMSGLLLDHLNCHTVASASSTATSDTTITTITTTVNTAKPCYTPYWDMMAPNSVACLNTCANFICTATMDRSLGIVKMFMHICLLMEVPLDVLGGHHLSQDLLQGLGINLVVDNRGNYGKEMVVELEAVDSQLAVVPFSFTGQQGLVEEELPHFSFIAVASAASLCLVVLSSLPACISSSSPVSLSPVLATQLDLEAKLASTLSTLCLSVLIITNISALCLPSYLNPFVQQLAPLLFFLSSTTTTCTTT</sequence>